<feature type="transmembrane region" description="Helical" evidence="1">
    <location>
        <begin position="12"/>
        <end position="34"/>
    </location>
</feature>
<evidence type="ECO:0000256" key="1">
    <source>
        <dbReference type="SAM" id="Phobius"/>
    </source>
</evidence>
<dbReference type="EMBL" id="DRND01000420">
    <property type="protein sequence ID" value="HFC47283.1"/>
    <property type="molecule type" value="Genomic_DNA"/>
</dbReference>
<proteinExistence type="predicted"/>
<feature type="non-terminal residue" evidence="2">
    <location>
        <position position="186"/>
    </location>
</feature>
<feature type="transmembrane region" description="Helical" evidence="1">
    <location>
        <begin position="108"/>
        <end position="130"/>
    </location>
</feature>
<dbReference type="AlphaFoldDB" id="A0A7V2SWK1"/>
<organism evidence="2">
    <name type="scientific">Dissulfuribacter thermophilus</name>
    <dbReference type="NCBI Taxonomy" id="1156395"/>
    <lineage>
        <taxon>Bacteria</taxon>
        <taxon>Pseudomonadati</taxon>
        <taxon>Thermodesulfobacteriota</taxon>
        <taxon>Dissulfuribacteria</taxon>
        <taxon>Dissulfuribacterales</taxon>
        <taxon>Dissulfuribacteraceae</taxon>
        <taxon>Dissulfuribacter</taxon>
    </lineage>
</organism>
<keyword evidence="1" id="KW-1133">Transmembrane helix</keyword>
<accession>A0A7V2SWK1</accession>
<evidence type="ECO:0000313" key="2">
    <source>
        <dbReference type="EMBL" id="HFC47283.1"/>
    </source>
</evidence>
<evidence type="ECO:0008006" key="3">
    <source>
        <dbReference type="Google" id="ProtNLM"/>
    </source>
</evidence>
<keyword evidence="1" id="KW-0472">Membrane</keyword>
<keyword evidence="1" id="KW-0812">Transmembrane</keyword>
<gene>
    <name evidence="2" type="ORF">ENJ63_05300</name>
</gene>
<comment type="caution">
    <text evidence="2">The sequence shown here is derived from an EMBL/GenBank/DDBJ whole genome shotgun (WGS) entry which is preliminary data.</text>
</comment>
<dbReference type="Proteomes" id="UP000885797">
    <property type="component" value="Unassembled WGS sequence"/>
</dbReference>
<name>A0A7V2SWK1_9BACT</name>
<reference evidence="2" key="1">
    <citation type="journal article" date="2020" name="mSystems">
        <title>Genome- and Community-Level Interaction Insights into Carbon Utilization and Element Cycling Functions of Hydrothermarchaeota in Hydrothermal Sediment.</title>
        <authorList>
            <person name="Zhou Z."/>
            <person name="Liu Y."/>
            <person name="Xu W."/>
            <person name="Pan J."/>
            <person name="Luo Z.H."/>
            <person name="Li M."/>
        </authorList>
    </citation>
    <scope>NUCLEOTIDE SEQUENCE [LARGE SCALE GENOMIC DNA]</scope>
    <source>
        <strain evidence="2">HyVt-503</strain>
    </source>
</reference>
<protein>
    <recommendedName>
        <fullName evidence="3">ResB-like domain-containing protein</fullName>
    </recommendedName>
</protein>
<sequence length="186" mass="21406">MKGLLKNVVEQMASLSLCTWLLAAMCTVLFWGLYHIKDNEMALSSLGTMNLFEWLIRYETIYPGKLWWFASFVLFVFILSINTLFCTLRRIRPILATILKARETKGPLFKRLMIHGIHLSFLMITLGYFLSFTKSDIHPSIILTPNGPSHKIDEDTTIRLMTIKKLFYKGHMEAMKGRIVGVDATL</sequence>
<feature type="transmembrane region" description="Helical" evidence="1">
    <location>
        <begin position="66"/>
        <end position="88"/>
    </location>
</feature>